<dbReference type="CDD" id="cd06366">
    <property type="entry name" value="PBP1_GABAb_receptor"/>
    <property type="match status" value="1"/>
</dbReference>
<feature type="compositionally biased region" description="Basic and acidic residues" evidence="10">
    <location>
        <begin position="1373"/>
        <end position="1383"/>
    </location>
</feature>
<gene>
    <name evidence="13" type="ORF">PACLA_8A015235</name>
</gene>
<evidence type="ECO:0000256" key="2">
    <source>
        <dbReference type="ARBA" id="ARBA00022692"/>
    </source>
</evidence>
<evidence type="ECO:0000256" key="7">
    <source>
        <dbReference type="ARBA" id="ARBA00023180"/>
    </source>
</evidence>
<dbReference type="CDD" id="cd15047">
    <property type="entry name" value="7tmC_GABA-B-like"/>
    <property type="match status" value="1"/>
</dbReference>
<feature type="compositionally biased region" description="Polar residues" evidence="10">
    <location>
        <begin position="1340"/>
        <end position="1359"/>
    </location>
</feature>
<sequence length="1631" mass="182892">MICSKRLLFSAFSLIIILSTSQASSPYYDTSSNLTHNCNISPMIVCVDIIALNQTRACVHPHCLIYSGGNISSCMSSLIASNLTTGNGTSNITGSNNNTANATTQTCNATWVYPSNNKTFCYNATSWNKTVCNQNNVTCKINSTQCSLNSVVYLGGFFNLKDKDGYGNLPAAELAINQINNDNKTLPNITLSLVAKQSTQSLLSYGTQVLYNYLHSAPTKLMLLLPQENDIARTVAAYAGLKQWGTLQFSYGTKDNSLASNKKLFPRFFRLNPLTITYNRLRAEFVKSFPNWSLDVGLLYYADTYYREVNDDLNERLKAKGIKVVANVGFKSDPAEALYILKEKNAHIILTTFPYWYGKKMFCKAFQLGMYGPHYVWITFTLLPFKFWTPNANDNLECSEDEMTCIVENHFSFYGASIYRPSNLLNSEIYNDLVNSSKNRTSVAPYAYDAIWTMADILERARPVLEKKGKVLNNLSYSEETELLEKLAYETDFNGVTGRVRFYDNGNRKFSMDVLQVRRNGVGYYAGSYDEDKDHYDHKNQILWQGFKESQGGWPYQRTTTTSKWRYIELGLFIAWCVLAALGMIYAIFCLAFVIIYRRERSIKYSSPTINMFIILGCLLNFVAVVLYGVDYQRANESRMTIICKARVWIFSLGFTFCIGGLWVKVWTLYQILIERKVYRKRKMEYWMFGIVMVFFVIDVIYLTIWTVIDGLYRSFETVTDQPEYQCFQKLSGNPFIATIWYIEICDCENLALWSAIFLTYKILILLFGAYMSWKVRKVYTRKLVDAQYCATLLLLAVPCCVLALIFAYTLRLHPTPHYGMLGIIIIIYTYIVLGFLYGHKIINIFCCPRNMIKVRSKDDSGNTKCCSGVIAACCAPIAACLAAGCCCICYPLSCCKVLWDALLRGPRKDRGSFVKQNEKLDYQIGDMPADRERQIIILQKEVEKREEELKRLRRNHRATLAAKETQTMDYFHTNGGGHFESSDGPGHVNDGFMEENNDNKRGTGRQNFNRFKVYHRKLDFSHVGSKVDSGLENRNPNKRDGFPVSESGCDEPRRGSDDSEILLLQKTLSDRDKELAQLRAYLGMEPSSSTELSSKIGNLASIGEERDLHTPTESEAPNRNVSSVAITIRSSDSDGDSKQTGSDTSNDEVPSDVNEQTVELLGETKTAADQEVQMGISPDPQPAEQEVPESSGVENNQEEKKKAKSKVLSSAYGGSLAYVSHYNAKGSGGKFKKKVRQLNSFGIFARKPTSDDNTPNVQTNNTSSVPAVNIDQTSNDSQANLGNRDKVTLGEKSKNDVDVDNPKNNTSGDNGQKSKSNVKIFNAPTNWAHVKSRLFDANTQNTLKASPNTQNTLKASPNTRRKSKVGVDDDGDQKTGDDEKIRNAVKIFNSPSDYSRVKSRLFDPNASGSQTYLKPSPNTRRRSKVGIEDDGDVKPGENTSAEGEKRNGVKIFNSSSDYSHVKSRLFDANANQVNSENLLKPSPNVRRKSKVGIEDDGDISSDELSGRRGSVKIFNASSDYSHVKSRLFDDGSSSRRSSQVNSQDLDAVNGTEPGQGKENQVSKSRTDVKIFNAPSDYSHVKSRLNDSSNKAENKFKSKVQEISAFDALKNKSTNVSEEGNTDNKETSTTV</sequence>
<feature type="compositionally biased region" description="Polar residues" evidence="10">
    <location>
        <begin position="1407"/>
        <end position="1419"/>
    </location>
</feature>
<dbReference type="GO" id="GO:0038039">
    <property type="term" value="C:G protein-coupled receptor heterodimeric complex"/>
    <property type="evidence" value="ECO:0007669"/>
    <property type="project" value="TreeGrafter"/>
</dbReference>
<evidence type="ECO:0000256" key="11">
    <source>
        <dbReference type="SAM" id="Phobius"/>
    </source>
</evidence>
<keyword evidence="14" id="KW-1185">Reference proteome</keyword>
<dbReference type="GO" id="GO:0007214">
    <property type="term" value="P:gamma-aminobutyric acid signaling pathway"/>
    <property type="evidence" value="ECO:0007669"/>
    <property type="project" value="TreeGrafter"/>
</dbReference>
<protein>
    <submittedName>
        <fullName evidence="13">Gamma-aminobutyric acid type B receptor subunit 1-like</fullName>
    </submittedName>
</protein>
<feature type="transmembrane region" description="Helical" evidence="11">
    <location>
        <begin position="686"/>
        <end position="709"/>
    </location>
</feature>
<feature type="chain" id="PRO_5043893468" evidence="12">
    <location>
        <begin position="24"/>
        <end position="1631"/>
    </location>
</feature>
<comment type="subcellular location">
    <subcellularLocation>
        <location evidence="1">Membrane</location>
        <topology evidence="1">Multi-pass membrane protein</topology>
    </subcellularLocation>
</comment>
<keyword evidence="5 11" id="KW-0472">Membrane</keyword>
<dbReference type="EMBL" id="CACRXK020004516">
    <property type="protein sequence ID" value="CAB4003025.1"/>
    <property type="molecule type" value="Genomic_DNA"/>
</dbReference>
<reference evidence="13" key="1">
    <citation type="submission" date="2020-04" db="EMBL/GenBank/DDBJ databases">
        <authorList>
            <person name="Alioto T."/>
            <person name="Alioto T."/>
            <person name="Gomez Garrido J."/>
        </authorList>
    </citation>
    <scope>NUCLEOTIDE SEQUENCE</scope>
    <source>
        <strain evidence="13">A484AB</strain>
    </source>
</reference>
<evidence type="ECO:0000313" key="13">
    <source>
        <dbReference type="EMBL" id="CAB4003025.1"/>
    </source>
</evidence>
<dbReference type="PANTHER" id="PTHR10519:SF20">
    <property type="entry name" value="G-PROTEIN COUPLED RECEPTOR 156-RELATED"/>
    <property type="match status" value="1"/>
</dbReference>
<feature type="region of interest" description="Disordered" evidence="10">
    <location>
        <begin position="1130"/>
        <end position="1154"/>
    </location>
</feature>
<dbReference type="Pfam" id="PF00003">
    <property type="entry name" value="7tm_3"/>
    <property type="match status" value="1"/>
</dbReference>
<dbReference type="OrthoDB" id="5989897at2759"/>
<dbReference type="InterPro" id="IPR001828">
    <property type="entry name" value="ANF_lig-bd_rcpt"/>
</dbReference>
<evidence type="ECO:0000256" key="9">
    <source>
        <dbReference type="SAM" id="Coils"/>
    </source>
</evidence>
<dbReference type="SUPFAM" id="SSF53822">
    <property type="entry name" value="Periplasmic binding protein-like I"/>
    <property type="match status" value="1"/>
</dbReference>
<dbReference type="PANTHER" id="PTHR10519">
    <property type="entry name" value="GABA-B RECEPTOR"/>
    <property type="match status" value="1"/>
</dbReference>
<feature type="transmembrane region" description="Helical" evidence="11">
    <location>
        <begin position="609"/>
        <end position="628"/>
    </location>
</feature>
<evidence type="ECO:0000256" key="8">
    <source>
        <dbReference type="ARBA" id="ARBA00023224"/>
    </source>
</evidence>
<dbReference type="PRINTS" id="PR01176">
    <property type="entry name" value="GABABRECEPTR"/>
</dbReference>
<keyword evidence="2 11" id="KW-0812">Transmembrane</keyword>
<feature type="region of interest" description="Disordered" evidence="10">
    <location>
        <begin position="1340"/>
        <end position="1385"/>
    </location>
</feature>
<dbReference type="PROSITE" id="PS50259">
    <property type="entry name" value="G_PROTEIN_RECEP_F3_4"/>
    <property type="match status" value="1"/>
</dbReference>
<dbReference type="InterPro" id="IPR028082">
    <property type="entry name" value="Peripla_BP_I"/>
</dbReference>
<feature type="transmembrane region" description="Helical" evidence="11">
    <location>
        <begin position="786"/>
        <end position="809"/>
    </location>
</feature>
<evidence type="ECO:0000256" key="3">
    <source>
        <dbReference type="ARBA" id="ARBA00022989"/>
    </source>
</evidence>
<evidence type="ECO:0000313" key="14">
    <source>
        <dbReference type="Proteomes" id="UP001152795"/>
    </source>
</evidence>
<feature type="region of interest" description="Disordered" evidence="10">
    <location>
        <begin position="1475"/>
        <end position="1506"/>
    </location>
</feature>
<feature type="transmembrane region" description="Helical" evidence="11">
    <location>
        <begin position="648"/>
        <end position="674"/>
    </location>
</feature>
<evidence type="ECO:0000256" key="12">
    <source>
        <dbReference type="SAM" id="SignalP"/>
    </source>
</evidence>
<dbReference type="Pfam" id="PF01094">
    <property type="entry name" value="ANF_receptor"/>
    <property type="match status" value="1"/>
</dbReference>
<evidence type="ECO:0000256" key="1">
    <source>
        <dbReference type="ARBA" id="ARBA00004141"/>
    </source>
</evidence>
<keyword evidence="4" id="KW-0297">G-protein coupled receptor</keyword>
<evidence type="ECO:0000256" key="4">
    <source>
        <dbReference type="ARBA" id="ARBA00023040"/>
    </source>
</evidence>
<dbReference type="Proteomes" id="UP001152795">
    <property type="component" value="Unassembled WGS sequence"/>
</dbReference>
<feature type="region of interest" description="Disordered" evidence="10">
    <location>
        <begin position="1026"/>
        <end position="1059"/>
    </location>
</feature>
<dbReference type="InterPro" id="IPR002455">
    <property type="entry name" value="GPCR3_GABA-B"/>
</dbReference>
<feature type="compositionally biased region" description="Polar residues" evidence="10">
    <location>
        <begin position="1307"/>
        <end position="1319"/>
    </location>
</feature>
<feature type="region of interest" description="Disordered" evidence="10">
    <location>
        <begin position="1528"/>
        <end position="1593"/>
    </location>
</feature>
<feature type="region of interest" description="Disordered" evidence="10">
    <location>
        <begin position="1608"/>
        <end position="1631"/>
    </location>
</feature>
<feature type="region of interest" description="Disordered" evidence="10">
    <location>
        <begin position="1402"/>
        <end position="1449"/>
    </location>
</feature>
<feature type="compositionally biased region" description="Basic and acidic residues" evidence="10">
    <location>
        <begin position="1622"/>
        <end position="1631"/>
    </location>
</feature>
<name>A0A6S7HB35_PARCT</name>
<feature type="region of interest" description="Disordered" evidence="10">
    <location>
        <begin position="1175"/>
        <end position="1207"/>
    </location>
</feature>
<feature type="compositionally biased region" description="Basic and acidic residues" evidence="10">
    <location>
        <begin position="1030"/>
        <end position="1042"/>
    </location>
</feature>
<dbReference type="InterPro" id="IPR017978">
    <property type="entry name" value="GPCR_3_C"/>
</dbReference>
<feature type="transmembrane region" description="Helical" evidence="11">
    <location>
        <begin position="869"/>
        <end position="894"/>
    </location>
</feature>
<keyword evidence="12" id="KW-0732">Signal</keyword>
<dbReference type="PRINTS" id="PR01177">
    <property type="entry name" value="GABAB1RECPTR"/>
</dbReference>
<dbReference type="Gene3D" id="3.40.50.2300">
    <property type="match status" value="2"/>
</dbReference>
<feature type="transmembrane region" description="Helical" evidence="11">
    <location>
        <begin position="751"/>
        <end position="774"/>
    </location>
</feature>
<feature type="compositionally biased region" description="Polar residues" evidence="10">
    <location>
        <begin position="1252"/>
        <end position="1282"/>
    </location>
</feature>
<feature type="signal peptide" evidence="12">
    <location>
        <begin position="1"/>
        <end position="23"/>
    </location>
</feature>
<feature type="region of interest" description="Disordered" evidence="10">
    <location>
        <begin position="1246"/>
        <end position="1319"/>
    </location>
</feature>
<evidence type="ECO:0000256" key="6">
    <source>
        <dbReference type="ARBA" id="ARBA00023170"/>
    </source>
</evidence>
<evidence type="ECO:0000256" key="10">
    <source>
        <dbReference type="SAM" id="MobiDB-lite"/>
    </source>
</evidence>
<feature type="transmembrane region" description="Helical" evidence="11">
    <location>
        <begin position="821"/>
        <end position="848"/>
    </location>
</feature>
<evidence type="ECO:0000256" key="5">
    <source>
        <dbReference type="ARBA" id="ARBA00023136"/>
    </source>
</evidence>
<feature type="region of interest" description="Disordered" evidence="10">
    <location>
        <begin position="984"/>
        <end position="1007"/>
    </location>
</feature>
<keyword evidence="6 13" id="KW-0675">Receptor</keyword>
<organism evidence="13 14">
    <name type="scientific">Paramuricea clavata</name>
    <name type="common">Red gorgonian</name>
    <name type="synonym">Violescent sea-whip</name>
    <dbReference type="NCBI Taxonomy" id="317549"/>
    <lineage>
        <taxon>Eukaryota</taxon>
        <taxon>Metazoa</taxon>
        <taxon>Cnidaria</taxon>
        <taxon>Anthozoa</taxon>
        <taxon>Octocorallia</taxon>
        <taxon>Malacalcyonacea</taxon>
        <taxon>Plexauridae</taxon>
        <taxon>Paramuricea</taxon>
    </lineage>
</organism>
<keyword evidence="7" id="KW-0325">Glycoprotein</keyword>
<comment type="caution">
    <text evidence="13">The sequence shown here is derived from an EMBL/GenBank/DDBJ whole genome shotgun (WGS) entry which is preliminary data.</text>
</comment>
<feature type="coiled-coil region" evidence="9">
    <location>
        <begin position="936"/>
        <end position="963"/>
    </location>
</feature>
<accession>A0A6S7HB35</accession>
<keyword evidence="3 11" id="KW-1133">Transmembrane helix</keyword>
<feature type="compositionally biased region" description="Basic and acidic residues" evidence="10">
    <location>
        <begin position="1284"/>
        <end position="1302"/>
    </location>
</feature>
<keyword evidence="8" id="KW-0807">Transducer</keyword>
<dbReference type="GO" id="GO:0004965">
    <property type="term" value="F:G protein-coupled GABA receptor activity"/>
    <property type="evidence" value="ECO:0007669"/>
    <property type="project" value="InterPro"/>
</dbReference>
<proteinExistence type="predicted"/>
<keyword evidence="9" id="KW-0175">Coiled coil</keyword>
<feature type="transmembrane region" description="Helical" evidence="11">
    <location>
        <begin position="573"/>
        <end position="597"/>
    </location>
</feature>